<dbReference type="InterPro" id="IPR033983">
    <property type="entry name" value="Thiazole_synthase_ThiG"/>
</dbReference>
<dbReference type="Proteomes" id="UP000239833">
    <property type="component" value="Chromosome"/>
</dbReference>
<dbReference type="UniPathway" id="UPA00060"/>
<evidence type="ECO:0000256" key="1">
    <source>
        <dbReference type="ARBA" id="ARBA00002834"/>
    </source>
</evidence>
<evidence type="ECO:0000256" key="11">
    <source>
        <dbReference type="ARBA" id="ARBA00060826"/>
    </source>
</evidence>
<evidence type="ECO:0000256" key="3">
    <source>
        <dbReference type="ARBA" id="ARBA00004948"/>
    </source>
</evidence>
<dbReference type="HAMAP" id="MF_00443">
    <property type="entry name" value="ThiG"/>
    <property type="match status" value="1"/>
</dbReference>
<dbReference type="CDD" id="cd04728">
    <property type="entry name" value="ThiG"/>
    <property type="match status" value="1"/>
</dbReference>
<dbReference type="EC" id="2.8.1.10" evidence="4 13"/>
<comment type="function">
    <text evidence="1 13">Catalyzes the rearrangement of 1-deoxy-D-xylulose 5-phosphate (DXP) to produce the thiazole phosphate moiety of thiamine. Sulfur is provided by the thiocarboxylate moiety of the carrier protein ThiS. In vitro, sulfur can be provided by H(2)S.</text>
</comment>
<keyword evidence="16" id="KW-0456">Lyase</keyword>
<dbReference type="GO" id="GO:0009229">
    <property type="term" value="P:thiamine diphosphate biosynthetic process"/>
    <property type="evidence" value="ECO:0007669"/>
    <property type="project" value="UniProtKB-UniRule"/>
</dbReference>
<feature type="binding site" evidence="13">
    <location>
        <begin position="205"/>
        <end position="206"/>
    </location>
    <ligand>
        <name>1-deoxy-D-xylulose 5-phosphate</name>
        <dbReference type="ChEBI" id="CHEBI:57792"/>
    </ligand>
</feature>
<dbReference type="SUPFAM" id="SSF110399">
    <property type="entry name" value="ThiG-like"/>
    <property type="match status" value="1"/>
</dbReference>
<organism evidence="16 17">
    <name type="scientific">Paenibacillus larvae subsp. larvae</name>
    <dbReference type="NCBI Taxonomy" id="147375"/>
    <lineage>
        <taxon>Bacteria</taxon>
        <taxon>Bacillati</taxon>
        <taxon>Bacillota</taxon>
        <taxon>Bacilli</taxon>
        <taxon>Bacillales</taxon>
        <taxon>Paenibacillaceae</taxon>
        <taxon>Paenibacillus</taxon>
    </lineage>
</organism>
<dbReference type="STRING" id="147375.BXP28_14695"/>
<comment type="similarity">
    <text evidence="11 13">Belongs to the ThiG family.</text>
</comment>
<dbReference type="PANTHER" id="PTHR34266">
    <property type="entry name" value="THIAZOLE SYNTHASE"/>
    <property type="match status" value="1"/>
</dbReference>
<feature type="domain" description="Thiazole synthase ThiG" evidence="15">
    <location>
        <begin position="4"/>
        <end position="248"/>
    </location>
</feature>
<comment type="subcellular location">
    <subcellularLocation>
        <location evidence="2 13">Cytoplasm</location>
    </subcellularLocation>
</comment>
<accession>A0A2L1U605</accession>
<dbReference type="GO" id="GO:0016829">
    <property type="term" value="F:lyase activity"/>
    <property type="evidence" value="ECO:0007669"/>
    <property type="project" value="UniProtKB-KW"/>
</dbReference>
<dbReference type="PANTHER" id="PTHR34266:SF2">
    <property type="entry name" value="THIAZOLE SYNTHASE"/>
    <property type="match status" value="1"/>
</dbReference>
<comment type="pathway">
    <text evidence="3 13">Cofactor biosynthesis; thiamine diphosphate biosynthesis.</text>
</comment>
<dbReference type="Pfam" id="PF05690">
    <property type="entry name" value="ThiG"/>
    <property type="match status" value="1"/>
</dbReference>
<dbReference type="InterPro" id="IPR013785">
    <property type="entry name" value="Aldolase_TIM"/>
</dbReference>
<dbReference type="FunFam" id="3.20.20.70:FF:000049">
    <property type="entry name" value="Thiazole synthase"/>
    <property type="match status" value="1"/>
</dbReference>
<dbReference type="GO" id="GO:1990107">
    <property type="term" value="F:thiazole synthase activity"/>
    <property type="evidence" value="ECO:0007669"/>
    <property type="project" value="UniProtKB-EC"/>
</dbReference>
<evidence type="ECO:0000256" key="14">
    <source>
        <dbReference type="SAM" id="MobiDB-lite"/>
    </source>
</evidence>
<comment type="subunit">
    <text evidence="12 13">Homotetramer. Forms heterodimers with either ThiH or ThiS.</text>
</comment>
<evidence type="ECO:0000256" key="5">
    <source>
        <dbReference type="ARBA" id="ARBA00019753"/>
    </source>
</evidence>
<evidence type="ECO:0000256" key="13">
    <source>
        <dbReference type="HAMAP-Rule" id="MF_00443"/>
    </source>
</evidence>
<evidence type="ECO:0000256" key="2">
    <source>
        <dbReference type="ARBA" id="ARBA00004496"/>
    </source>
</evidence>
<dbReference type="Gene3D" id="3.20.20.70">
    <property type="entry name" value="Aldolase class I"/>
    <property type="match status" value="1"/>
</dbReference>
<dbReference type="InterPro" id="IPR008867">
    <property type="entry name" value="ThiG"/>
</dbReference>
<evidence type="ECO:0000256" key="8">
    <source>
        <dbReference type="ARBA" id="ARBA00022977"/>
    </source>
</evidence>
<evidence type="ECO:0000256" key="6">
    <source>
        <dbReference type="ARBA" id="ARBA00022490"/>
    </source>
</evidence>
<dbReference type="GeneID" id="64220608"/>
<evidence type="ECO:0000313" key="17">
    <source>
        <dbReference type="Proteomes" id="UP000239833"/>
    </source>
</evidence>
<dbReference type="RefSeq" id="WP_077996166.1">
    <property type="nucleotide sequence ID" value="NZ_CP019655.1"/>
</dbReference>
<evidence type="ECO:0000256" key="9">
    <source>
        <dbReference type="ARBA" id="ARBA00023270"/>
    </source>
</evidence>
<proteinExistence type="inferred from homology"/>
<reference evidence="17" key="1">
    <citation type="submission" date="2017-02" db="EMBL/GenBank/DDBJ databases">
        <title>Delineation of Paenibacillus larvae strains originating from foulbrood outbreaks.</title>
        <authorList>
            <person name="Beims H."/>
            <person name="Bunk B."/>
            <person name="Sproeer C."/>
            <person name="Mohr K.I."/>
            <person name="Pradella S."/>
            <person name="Guenther G."/>
            <person name="Rohde M."/>
            <person name="von der Ohe W."/>
            <person name="Steinert M."/>
        </authorList>
    </citation>
    <scope>NUCLEOTIDE SEQUENCE [LARGE SCALE GENOMIC DNA]</scope>
    <source>
        <strain evidence="17">Eric_III</strain>
    </source>
</reference>
<keyword evidence="7 13" id="KW-0808">Transferase</keyword>
<evidence type="ECO:0000256" key="10">
    <source>
        <dbReference type="ARBA" id="ARBA00049897"/>
    </source>
</evidence>
<keyword evidence="9 13" id="KW-0704">Schiff base</keyword>
<dbReference type="EMBL" id="CP019655">
    <property type="protein sequence ID" value="AVF28360.1"/>
    <property type="molecule type" value="Genomic_DNA"/>
</dbReference>
<feature type="binding site" evidence="13">
    <location>
        <begin position="183"/>
        <end position="184"/>
    </location>
    <ligand>
        <name>1-deoxy-D-xylulose 5-phosphate</name>
        <dbReference type="ChEBI" id="CHEBI:57792"/>
    </ligand>
</feature>
<evidence type="ECO:0000259" key="15">
    <source>
        <dbReference type="Pfam" id="PF05690"/>
    </source>
</evidence>
<name>A0A2L1U605_9BACL</name>
<dbReference type="AlphaFoldDB" id="A0A2L1U605"/>
<protein>
    <recommendedName>
        <fullName evidence="5 13">Thiazole synthase</fullName>
        <ecNumber evidence="4 13">2.8.1.10</ecNumber>
    </recommendedName>
</protein>
<comment type="catalytic activity">
    <reaction evidence="10 13">
        <text>[ThiS sulfur-carrier protein]-C-terminal-Gly-aminoethanethioate + 2-iminoacetate + 1-deoxy-D-xylulose 5-phosphate = [ThiS sulfur-carrier protein]-C-terminal Gly-Gly + 2-[(2R,5Z)-2-carboxy-4-methylthiazol-5(2H)-ylidene]ethyl phosphate + 2 H2O + H(+)</text>
        <dbReference type="Rhea" id="RHEA:26297"/>
        <dbReference type="Rhea" id="RHEA-COMP:12909"/>
        <dbReference type="Rhea" id="RHEA-COMP:19908"/>
        <dbReference type="ChEBI" id="CHEBI:15377"/>
        <dbReference type="ChEBI" id="CHEBI:15378"/>
        <dbReference type="ChEBI" id="CHEBI:57792"/>
        <dbReference type="ChEBI" id="CHEBI:62899"/>
        <dbReference type="ChEBI" id="CHEBI:77846"/>
        <dbReference type="ChEBI" id="CHEBI:90778"/>
        <dbReference type="ChEBI" id="CHEBI:232372"/>
        <dbReference type="EC" id="2.8.1.10"/>
    </reaction>
</comment>
<feature type="active site" description="Schiff-base intermediate with DXP" evidence="13">
    <location>
        <position position="96"/>
    </location>
</feature>
<feature type="region of interest" description="Disordered" evidence="14">
    <location>
        <begin position="236"/>
        <end position="266"/>
    </location>
</feature>
<keyword evidence="6 13" id="KW-0963">Cytoplasm</keyword>
<evidence type="ECO:0000313" key="16">
    <source>
        <dbReference type="EMBL" id="AVF28360.1"/>
    </source>
</evidence>
<feature type="compositionally biased region" description="Basic and acidic residues" evidence="14">
    <location>
        <begin position="251"/>
        <end position="266"/>
    </location>
</feature>
<gene>
    <name evidence="13 16" type="primary">thiG</name>
    <name evidence="16" type="ORF">ERICIII_04296</name>
</gene>
<sequence>MLKIGSHLFTSRLMLGTGKFPDFHIQKKAVEVSETEILTFAVRRMNVFDRSQPNFLSMLDLSRYTLLPNTAGAKTAEEAVRIARLAKASGICHMVKVEVIGDDATLLPDPVETLRASEMLLEEGFTVLAYTSDDVVLAKRMQQLGVHAIMPGASPIGTGQGILNPLQLSYIIEQASVPVIVDAGIGAPSDAALAMELGADGVLLNTAVSGAKDPVKMAEAMKLAIRAGRLGFEAGRIPKKRTASASSPQEDISRPEALAKRGGEEH</sequence>
<feature type="binding site" evidence="13">
    <location>
        <position position="157"/>
    </location>
    <ligand>
        <name>1-deoxy-D-xylulose 5-phosphate</name>
        <dbReference type="ChEBI" id="CHEBI:57792"/>
    </ligand>
</feature>
<evidence type="ECO:0000256" key="4">
    <source>
        <dbReference type="ARBA" id="ARBA00011960"/>
    </source>
</evidence>
<keyword evidence="8 13" id="KW-0784">Thiamine biosynthesis</keyword>
<evidence type="ECO:0000256" key="12">
    <source>
        <dbReference type="ARBA" id="ARBA00062692"/>
    </source>
</evidence>
<dbReference type="GO" id="GO:0005737">
    <property type="term" value="C:cytoplasm"/>
    <property type="evidence" value="ECO:0007669"/>
    <property type="project" value="UniProtKB-SubCell"/>
</dbReference>
<evidence type="ECO:0000256" key="7">
    <source>
        <dbReference type="ARBA" id="ARBA00022679"/>
    </source>
</evidence>